<dbReference type="Gene3D" id="3.10.20.90">
    <property type="entry name" value="Phosphatidylinositol 3-kinase Catalytic Subunit, Chain A, domain 1"/>
    <property type="match status" value="1"/>
</dbReference>
<dbReference type="InParanoid" id="A0A1Z5KAZ2"/>
<dbReference type="Pfam" id="PF00240">
    <property type="entry name" value="ubiquitin"/>
    <property type="match status" value="1"/>
</dbReference>
<dbReference type="Pfam" id="PF23195">
    <property type="entry name" value="UBQLN1"/>
    <property type="match status" value="1"/>
</dbReference>
<gene>
    <name evidence="4" type="ORF">FisN_15Lh139</name>
</gene>
<keyword evidence="5" id="KW-1185">Reference proteome</keyword>
<sequence>MKLTFSSVLSLLLLFGVEASIDVQVTVRGKKYDISGVTTVRDLQEQLKESGVEPSQHTILFGGKRLEDDDVLSDAGVEDGAQLSVIPRINNNKPKTKKAKTSAAPTTSTSPQMNADTQSMMEEYMKNSGIDTSKLDEMMKSMGGGDGMPDMQESLKQMSSMMNSPMFQEFMNDPENLEKSRQMILNNPMLKGMMSGMPGMDELLNDPVAWREAMMAAANMYKNMNPEDLMKAMGGGQPGGLFDGTLDPSSLAAAKALDELDEDDD</sequence>
<dbReference type="GO" id="GO:0031593">
    <property type="term" value="F:polyubiquitin modification-dependent protein binding"/>
    <property type="evidence" value="ECO:0007669"/>
    <property type="project" value="TreeGrafter"/>
</dbReference>
<protein>
    <recommendedName>
        <fullName evidence="3">Ubiquitin-like domain-containing protein</fullName>
    </recommendedName>
</protein>
<dbReference type="AlphaFoldDB" id="A0A1Z5KAZ2"/>
<dbReference type="InterPro" id="IPR029071">
    <property type="entry name" value="Ubiquitin-like_domsf"/>
</dbReference>
<feature type="signal peptide" evidence="2">
    <location>
        <begin position="1"/>
        <end position="19"/>
    </location>
</feature>
<dbReference type="GO" id="GO:0006511">
    <property type="term" value="P:ubiquitin-dependent protein catabolic process"/>
    <property type="evidence" value="ECO:0007669"/>
    <property type="project" value="TreeGrafter"/>
</dbReference>
<keyword evidence="2" id="KW-0732">Signal</keyword>
<dbReference type="PANTHER" id="PTHR10677">
    <property type="entry name" value="UBIQUILIN"/>
    <property type="match status" value="1"/>
</dbReference>
<accession>A0A1Z5KAZ2</accession>
<comment type="caution">
    <text evidence="4">The sequence shown here is derived from an EMBL/GenBank/DDBJ whole genome shotgun (WGS) entry which is preliminary data.</text>
</comment>
<evidence type="ECO:0000313" key="4">
    <source>
        <dbReference type="EMBL" id="GAX23417.1"/>
    </source>
</evidence>
<dbReference type="EMBL" id="BDSP01000201">
    <property type="protein sequence ID" value="GAX23417.1"/>
    <property type="molecule type" value="Genomic_DNA"/>
</dbReference>
<dbReference type="PANTHER" id="PTHR10677:SF3">
    <property type="entry name" value="FI07626P-RELATED"/>
    <property type="match status" value="1"/>
</dbReference>
<evidence type="ECO:0000259" key="3">
    <source>
        <dbReference type="PROSITE" id="PS50053"/>
    </source>
</evidence>
<name>A0A1Z5KAZ2_FISSO</name>
<dbReference type="CDD" id="cd17039">
    <property type="entry name" value="Ubl_ubiquitin_like"/>
    <property type="match status" value="1"/>
</dbReference>
<organism evidence="4 5">
    <name type="scientific">Fistulifera solaris</name>
    <name type="common">Oleaginous diatom</name>
    <dbReference type="NCBI Taxonomy" id="1519565"/>
    <lineage>
        <taxon>Eukaryota</taxon>
        <taxon>Sar</taxon>
        <taxon>Stramenopiles</taxon>
        <taxon>Ochrophyta</taxon>
        <taxon>Bacillariophyta</taxon>
        <taxon>Bacillariophyceae</taxon>
        <taxon>Bacillariophycidae</taxon>
        <taxon>Naviculales</taxon>
        <taxon>Naviculaceae</taxon>
        <taxon>Fistulifera</taxon>
    </lineage>
</organism>
<dbReference type="SMART" id="SM00213">
    <property type="entry name" value="UBQ"/>
    <property type="match status" value="1"/>
</dbReference>
<feature type="region of interest" description="Disordered" evidence="1">
    <location>
        <begin position="89"/>
        <end position="114"/>
    </location>
</feature>
<dbReference type="PROSITE" id="PS50053">
    <property type="entry name" value="UBIQUITIN_2"/>
    <property type="match status" value="1"/>
</dbReference>
<dbReference type="InterPro" id="IPR015496">
    <property type="entry name" value="Ubiquilin"/>
</dbReference>
<dbReference type="Proteomes" id="UP000198406">
    <property type="component" value="Unassembled WGS sequence"/>
</dbReference>
<evidence type="ECO:0000256" key="2">
    <source>
        <dbReference type="SAM" id="SignalP"/>
    </source>
</evidence>
<dbReference type="GO" id="GO:0005829">
    <property type="term" value="C:cytosol"/>
    <property type="evidence" value="ECO:0007669"/>
    <property type="project" value="TreeGrafter"/>
</dbReference>
<proteinExistence type="predicted"/>
<feature type="chain" id="PRO_5012125294" description="Ubiquitin-like domain-containing protein" evidence="2">
    <location>
        <begin position="20"/>
        <end position="265"/>
    </location>
</feature>
<dbReference type="InterPro" id="IPR000626">
    <property type="entry name" value="Ubiquitin-like_dom"/>
</dbReference>
<dbReference type="SUPFAM" id="SSF54236">
    <property type="entry name" value="Ubiquitin-like"/>
    <property type="match status" value="1"/>
</dbReference>
<evidence type="ECO:0000313" key="5">
    <source>
        <dbReference type="Proteomes" id="UP000198406"/>
    </source>
</evidence>
<dbReference type="OrthoDB" id="267397at2759"/>
<feature type="domain" description="Ubiquitin-like" evidence="3">
    <location>
        <begin position="23"/>
        <end position="92"/>
    </location>
</feature>
<feature type="compositionally biased region" description="Low complexity" evidence="1">
    <location>
        <begin position="101"/>
        <end position="111"/>
    </location>
</feature>
<reference evidence="4 5" key="1">
    <citation type="journal article" date="2015" name="Plant Cell">
        <title>Oil accumulation by the oleaginous diatom Fistulifera solaris as revealed by the genome and transcriptome.</title>
        <authorList>
            <person name="Tanaka T."/>
            <person name="Maeda Y."/>
            <person name="Veluchamy A."/>
            <person name="Tanaka M."/>
            <person name="Abida H."/>
            <person name="Marechal E."/>
            <person name="Bowler C."/>
            <person name="Muto M."/>
            <person name="Sunaga Y."/>
            <person name="Tanaka M."/>
            <person name="Yoshino T."/>
            <person name="Taniguchi T."/>
            <person name="Fukuda Y."/>
            <person name="Nemoto M."/>
            <person name="Matsumoto M."/>
            <person name="Wong P.S."/>
            <person name="Aburatani S."/>
            <person name="Fujibuchi W."/>
        </authorList>
    </citation>
    <scope>NUCLEOTIDE SEQUENCE [LARGE SCALE GENOMIC DNA]</scope>
    <source>
        <strain evidence="4 5">JPCC DA0580</strain>
    </source>
</reference>
<evidence type="ECO:0000256" key="1">
    <source>
        <dbReference type="SAM" id="MobiDB-lite"/>
    </source>
</evidence>